<dbReference type="Proteomes" id="UP000319449">
    <property type="component" value="Unassembled WGS sequence"/>
</dbReference>
<protein>
    <submittedName>
        <fullName evidence="3">Tetratricopeptide repeat protein</fullName>
    </submittedName>
</protein>
<proteinExistence type="predicted"/>
<organism evidence="3 4">
    <name type="scientific">Geobacter argillaceus</name>
    <dbReference type="NCBI Taxonomy" id="345631"/>
    <lineage>
        <taxon>Bacteria</taxon>
        <taxon>Pseudomonadati</taxon>
        <taxon>Thermodesulfobacteriota</taxon>
        <taxon>Desulfuromonadia</taxon>
        <taxon>Geobacterales</taxon>
        <taxon>Geobacteraceae</taxon>
        <taxon>Geobacter</taxon>
    </lineage>
</organism>
<dbReference type="Gene3D" id="1.25.40.10">
    <property type="entry name" value="Tetratricopeptide repeat domain"/>
    <property type="match status" value="2"/>
</dbReference>
<dbReference type="PROSITE" id="PS50293">
    <property type="entry name" value="TPR_REGION"/>
    <property type="match status" value="2"/>
</dbReference>
<keyword evidence="4" id="KW-1185">Reference proteome</keyword>
<accession>A0A562V9C7</accession>
<dbReference type="PROSITE" id="PS51257">
    <property type="entry name" value="PROKAR_LIPOPROTEIN"/>
    <property type="match status" value="1"/>
</dbReference>
<dbReference type="Pfam" id="PF13432">
    <property type="entry name" value="TPR_16"/>
    <property type="match status" value="2"/>
</dbReference>
<dbReference type="PANTHER" id="PTHR12558">
    <property type="entry name" value="CELL DIVISION CYCLE 16,23,27"/>
    <property type="match status" value="1"/>
</dbReference>
<dbReference type="AlphaFoldDB" id="A0A562V9C7"/>
<dbReference type="Pfam" id="PF07721">
    <property type="entry name" value="TPR_4"/>
    <property type="match status" value="1"/>
</dbReference>
<name>A0A562V9C7_9BACT</name>
<keyword evidence="2" id="KW-0732">Signal</keyword>
<keyword evidence="1" id="KW-0802">TPR repeat</keyword>
<feature type="repeat" description="TPR" evidence="1">
    <location>
        <begin position="64"/>
        <end position="97"/>
    </location>
</feature>
<dbReference type="InterPro" id="IPR019734">
    <property type="entry name" value="TPR_rpt"/>
</dbReference>
<dbReference type="SMART" id="SM00028">
    <property type="entry name" value="TPR"/>
    <property type="match status" value="5"/>
</dbReference>
<evidence type="ECO:0000313" key="4">
    <source>
        <dbReference type="Proteomes" id="UP000319449"/>
    </source>
</evidence>
<evidence type="ECO:0000256" key="2">
    <source>
        <dbReference type="SAM" id="SignalP"/>
    </source>
</evidence>
<reference evidence="3 4" key="1">
    <citation type="submission" date="2019-07" db="EMBL/GenBank/DDBJ databases">
        <title>Genomic Encyclopedia of Archaeal and Bacterial Type Strains, Phase II (KMG-II): from individual species to whole genera.</title>
        <authorList>
            <person name="Goeker M."/>
        </authorList>
    </citation>
    <scope>NUCLEOTIDE SEQUENCE [LARGE SCALE GENOMIC DNA]</scope>
    <source>
        <strain evidence="3 4">ATCC BAA-1139</strain>
    </source>
</reference>
<feature type="repeat" description="TPR" evidence="1">
    <location>
        <begin position="30"/>
        <end position="63"/>
    </location>
</feature>
<evidence type="ECO:0000313" key="3">
    <source>
        <dbReference type="EMBL" id="TWJ14347.1"/>
    </source>
</evidence>
<feature type="signal peptide" evidence="2">
    <location>
        <begin position="1"/>
        <end position="26"/>
    </location>
</feature>
<feature type="chain" id="PRO_5022234859" evidence="2">
    <location>
        <begin position="27"/>
        <end position="249"/>
    </location>
</feature>
<dbReference type="GO" id="GO:0042802">
    <property type="term" value="F:identical protein binding"/>
    <property type="evidence" value="ECO:0007669"/>
    <property type="project" value="InterPro"/>
</dbReference>
<dbReference type="SUPFAM" id="SSF48452">
    <property type="entry name" value="TPR-like"/>
    <property type="match status" value="2"/>
</dbReference>
<feature type="repeat" description="TPR" evidence="1">
    <location>
        <begin position="202"/>
        <end position="235"/>
    </location>
</feature>
<feature type="repeat" description="TPR" evidence="1">
    <location>
        <begin position="168"/>
        <end position="201"/>
    </location>
</feature>
<dbReference type="InterPro" id="IPR011990">
    <property type="entry name" value="TPR-like_helical_dom_sf"/>
</dbReference>
<evidence type="ECO:0000256" key="1">
    <source>
        <dbReference type="PROSITE-ProRule" id="PRU00339"/>
    </source>
</evidence>
<dbReference type="EMBL" id="VLLN01000028">
    <property type="protein sequence ID" value="TWJ14347.1"/>
    <property type="molecule type" value="Genomic_DNA"/>
</dbReference>
<gene>
    <name evidence="3" type="ORF">JN12_03433</name>
</gene>
<comment type="caution">
    <text evidence="3">The sequence shown here is derived from an EMBL/GenBank/DDBJ whole genome shotgun (WGS) entry which is preliminary data.</text>
</comment>
<dbReference type="PANTHER" id="PTHR12558:SF13">
    <property type="entry name" value="CELL DIVISION CYCLE PROTEIN 27 HOMOLOG"/>
    <property type="match status" value="1"/>
</dbReference>
<dbReference type="InterPro" id="IPR011717">
    <property type="entry name" value="TPR-4"/>
</dbReference>
<sequence length="249" mass="28172">MDMCRFLFPSIALALMLTACSMTATARNQASYHFQMGQSHLAENNITGALVEFTQAESLSPDDPELLNYLGLTYLRKGKFEIAEQKFRRALALKPTYTDARNNLGLVFLETKRWDEAIYQFKLVTEDIFYLDQAAAAINLAISYSGKGEFQQALAILRPLVATYPRDPRARLNLGKVYSSLDKLDLAVTEYRKAIELYPDYAAAHYNLALVYLKQKDNSAARASFREVVRISPDAEIGQLSREYLDLTK</sequence>
<dbReference type="PROSITE" id="PS50005">
    <property type="entry name" value="TPR"/>
    <property type="match status" value="4"/>
</dbReference>